<feature type="transmembrane region" description="Helical" evidence="7">
    <location>
        <begin position="126"/>
        <end position="145"/>
    </location>
</feature>
<dbReference type="NCBIfam" id="TIGR01297">
    <property type="entry name" value="CDF"/>
    <property type="match status" value="1"/>
</dbReference>
<dbReference type="InterPro" id="IPR002524">
    <property type="entry name" value="Cation_efflux"/>
</dbReference>
<dbReference type="SUPFAM" id="SSF161111">
    <property type="entry name" value="Cation efflux protein transmembrane domain-like"/>
    <property type="match status" value="1"/>
</dbReference>
<comment type="subcellular location">
    <subcellularLocation>
        <location evidence="1">Membrane</location>
        <topology evidence="1">Multi-pass membrane protein</topology>
    </subcellularLocation>
</comment>
<organism evidence="9 10">
    <name type="scientific">Dyella jiangningensis</name>
    <dbReference type="NCBI Taxonomy" id="1379159"/>
    <lineage>
        <taxon>Bacteria</taxon>
        <taxon>Pseudomonadati</taxon>
        <taxon>Pseudomonadota</taxon>
        <taxon>Gammaproteobacteria</taxon>
        <taxon>Lysobacterales</taxon>
        <taxon>Rhodanobacteraceae</taxon>
        <taxon>Dyella</taxon>
    </lineage>
</organism>
<proteinExistence type="predicted"/>
<dbReference type="OrthoDB" id="9806522at2"/>
<keyword evidence="3 7" id="KW-0812">Transmembrane</keyword>
<keyword evidence="5 7" id="KW-1133">Transmembrane helix</keyword>
<feature type="transmembrane region" description="Helical" evidence="7">
    <location>
        <begin position="20"/>
        <end position="40"/>
    </location>
</feature>
<dbReference type="GO" id="GO:0006829">
    <property type="term" value="P:zinc ion transport"/>
    <property type="evidence" value="ECO:0007669"/>
    <property type="project" value="UniProtKB-KW"/>
</dbReference>
<reference evidence="9 10" key="1">
    <citation type="journal article" date="2018" name="Genet. Mol. Biol.">
        <title>The genome sequence of Dyella jiangningensis FCAV SCS01 from a lignocellulose-decomposing microbial consortium metagenome reveals potential for biotechnological applications.</title>
        <authorList>
            <person name="Desiderato J.G."/>
            <person name="Alvarenga D.O."/>
            <person name="Constancio M.T.L."/>
            <person name="Alves L.M.C."/>
            <person name="Varani A.M."/>
        </authorList>
    </citation>
    <scope>NUCLEOTIDE SEQUENCE [LARGE SCALE GENOMIC DNA]</scope>
    <source>
        <strain evidence="9 10">FCAV SCS01</strain>
    </source>
</reference>
<dbReference type="PANTHER" id="PTHR13414">
    <property type="entry name" value="HUEL-CATION TRANSPORTER"/>
    <property type="match status" value="1"/>
</dbReference>
<feature type="domain" description="Cation efflux protein transmembrane" evidence="8">
    <location>
        <begin position="20"/>
        <end position="223"/>
    </location>
</feature>
<dbReference type="InterPro" id="IPR036837">
    <property type="entry name" value="Cation_efflux_CTD_sf"/>
</dbReference>
<evidence type="ECO:0000256" key="7">
    <source>
        <dbReference type="SAM" id="Phobius"/>
    </source>
</evidence>
<evidence type="ECO:0000256" key="6">
    <source>
        <dbReference type="ARBA" id="ARBA00023136"/>
    </source>
</evidence>
<dbReference type="SUPFAM" id="SSF160240">
    <property type="entry name" value="Cation efflux protein cytoplasmic domain-like"/>
    <property type="match status" value="1"/>
</dbReference>
<protein>
    <submittedName>
        <fullName evidence="9">Cation transporter</fullName>
    </submittedName>
</protein>
<comment type="caution">
    <text evidence="9">The sequence shown here is derived from an EMBL/GenBank/DDBJ whole genome shotgun (WGS) entry which is preliminary data.</text>
</comment>
<evidence type="ECO:0000256" key="2">
    <source>
        <dbReference type="ARBA" id="ARBA00022448"/>
    </source>
</evidence>
<dbReference type="Proteomes" id="UP000248926">
    <property type="component" value="Unassembled WGS sequence"/>
</dbReference>
<name>A0A328P4D0_9GAMM</name>
<accession>A0A328P4D0</accession>
<dbReference type="Gene3D" id="1.20.1510.10">
    <property type="entry name" value="Cation efflux protein transmembrane domain"/>
    <property type="match status" value="1"/>
</dbReference>
<feature type="transmembrane region" description="Helical" evidence="7">
    <location>
        <begin position="202"/>
        <end position="220"/>
    </location>
</feature>
<evidence type="ECO:0000256" key="5">
    <source>
        <dbReference type="ARBA" id="ARBA00022989"/>
    </source>
</evidence>
<dbReference type="AlphaFoldDB" id="A0A328P4D0"/>
<dbReference type="InterPro" id="IPR040177">
    <property type="entry name" value="SLC30A9"/>
</dbReference>
<dbReference type="RefSeq" id="WP_111983120.1">
    <property type="nucleotide sequence ID" value="NZ_NFZS01000002.1"/>
</dbReference>
<dbReference type="EMBL" id="NFZS01000002">
    <property type="protein sequence ID" value="RAO76173.1"/>
    <property type="molecule type" value="Genomic_DNA"/>
</dbReference>
<dbReference type="PANTHER" id="PTHR13414:SF9">
    <property type="entry name" value="PROTON-COUPLED ZINC ANTIPORTER SLC30A9, MITOCHONDRIAL"/>
    <property type="match status" value="1"/>
</dbReference>
<keyword evidence="4" id="KW-0406">Ion transport</keyword>
<dbReference type="InterPro" id="IPR058533">
    <property type="entry name" value="Cation_efflux_TM"/>
</dbReference>
<keyword evidence="6 7" id="KW-0472">Membrane</keyword>
<keyword evidence="4" id="KW-0862">Zinc</keyword>
<keyword evidence="2" id="KW-0813">Transport</keyword>
<dbReference type="GO" id="GO:0016020">
    <property type="term" value="C:membrane"/>
    <property type="evidence" value="ECO:0007669"/>
    <property type="project" value="UniProtKB-SubCell"/>
</dbReference>
<dbReference type="Gene3D" id="3.30.70.1350">
    <property type="entry name" value="Cation efflux protein, cytoplasmic domain"/>
    <property type="match status" value="1"/>
</dbReference>
<feature type="transmembrane region" description="Helical" evidence="7">
    <location>
        <begin position="166"/>
        <end position="190"/>
    </location>
</feature>
<evidence type="ECO:0000256" key="1">
    <source>
        <dbReference type="ARBA" id="ARBA00004141"/>
    </source>
</evidence>
<dbReference type="Pfam" id="PF01545">
    <property type="entry name" value="Cation_efflux"/>
    <property type="match status" value="1"/>
</dbReference>
<evidence type="ECO:0000313" key="10">
    <source>
        <dbReference type="Proteomes" id="UP000248926"/>
    </source>
</evidence>
<keyword evidence="10" id="KW-1185">Reference proteome</keyword>
<evidence type="ECO:0000256" key="4">
    <source>
        <dbReference type="ARBA" id="ARBA00022906"/>
    </source>
</evidence>
<dbReference type="GO" id="GO:0008324">
    <property type="term" value="F:monoatomic cation transmembrane transporter activity"/>
    <property type="evidence" value="ECO:0007669"/>
    <property type="project" value="InterPro"/>
</dbReference>
<evidence type="ECO:0000313" key="9">
    <source>
        <dbReference type="EMBL" id="RAO76173.1"/>
    </source>
</evidence>
<dbReference type="InterPro" id="IPR027469">
    <property type="entry name" value="Cation_efflux_TMD_sf"/>
</dbReference>
<sequence>MQRNASRRITASRQRSTAVVWAALAGNLAIAISKTVAAAFTGSSAMWSEAVHSLVDTGNQWLMLLGMRRATRPASEAHPFGHGLELYFWSFVVAIMIFGLGAGVSIYQGISKLIRPEAMTNPWVNYIVLGVGVLFEGSVWLLALREFRRESRRLGWIRAVRSSKDPAVFTVLFEDTAALAGLLVALLGVALTQWTGNALYDGLASVLIGLILAATATLLANECRGLLTGEAASSVVRKRLREQLCSHPAVVDVHRVWTMHFAPHDILLAASVKFDDRLSLAQLEAAIVELEEGIRAQQPEFQRIFLEPRRTPKHTSTTTDRP</sequence>
<feature type="transmembrane region" description="Helical" evidence="7">
    <location>
        <begin position="86"/>
        <end position="106"/>
    </location>
</feature>
<evidence type="ECO:0000259" key="8">
    <source>
        <dbReference type="Pfam" id="PF01545"/>
    </source>
</evidence>
<gene>
    <name evidence="9" type="ORF">CA260_10765</name>
</gene>
<evidence type="ECO:0000256" key="3">
    <source>
        <dbReference type="ARBA" id="ARBA00022692"/>
    </source>
</evidence>
<keyword evidence="4" id="KW-0864">Zinc transport</keyword>